<accession>A0ABR8WDW9</accession>
<dbReference type="NCBIfam" id="NF005559">
    <property type="entry name" value="PRK07231.1"/>
    <property type="match status" value="1"/>
</dbReference>
<dbReference type="InterPro" id="IPR002347">
    <property type="entry name" value="SDR_fam"/>
</dbReference>
<organism evidence="2 3">
    <name type="scientific">Planococcus wigleyi</name>
    <dbReference type="NCBI Taxonomy" id="2762216"/>
    <lineage>
        <taxon>Bacteria</taxon>
        <taxon>Bacillati</taxon>
        <taxon>Bacillota</taxon>
        <taxon>Bacilli</taxon>
        <taxon>Bacillales</taxon>
        <taxon>Caryophanaceae</taxon>
        <taxon>Planococcus</taxon>
    </lineage>
</organism>
<dbReference type="Pfam" id="PF13561">
    <property type="entry name" value="adh_short_C2"/>
    <property type="match status" value="1"/>
</dbReference>
<dbReference type="PRINTS" id="PR00080">
    <property type="entry name" value="SDRFAMILY"/>
</dbReference>
<dbReference type="InterPro" id="IPR036291">
    <property type="entry name" value="NAD(P)-bd_dom_sf"/>
</dbReference>
<sequence length="258" mass="27408">MYPELAGKTAIVTGGSKGIGKGIAERFGKEKMNVVVDYLTDAEGAEETAQAIQKQGGKAVTVQADVSTETGIKSLIQTALDHFGSVDVLVNNAGFSEPAPSDELALETWQRVLDVNLTGAFIASREALSWMKANKVKGSILNISSVHQVIPKVENVHYGVTKGGLKMLTETLALEYAEQGIRINSIAPGTITTPGNPTQEQDAEEKEKTLQKIPMKKIGKPENIAAAAAWLVSGEAAYVTGTTLFVDGGMTLYPSQLF</sequence>
<keyword evidence="3" id="KW-1185">Reference proteome</keyword>
<comment type="caution">
    <text evidence="2">The sequence shown here is derived from an EMBL/GenBank/DDBJ whole genome shotgun (WGS) entry which is preliminary data.</text>
</comment>
<gene>
    <name evidence="2" type="ORF">H9630_08980</name>
</gene>
<dbReference type="EC" id="1.1.1.47" evidence="2"/>
<dbReference type="SUPFAM" id="SSF51735">
    <property type="entry name" value="NAD(P)-binding Rossmann-fold domains"/>
    <property type="match status" value="1"/>
</dbReference>
<reference evidence="2 3" key="1">
    <citation type="submission" date="2020-08" db="EMBL/GenBank/DDBJ databases">
        <title>A Genomic Blueprint of the Chicken Gut Microbiome.</title>
        <authorList>
            <person name="Gilroy R."/>
            <person name="Ravi A."/>
            <person name="Getino M."/>
            <person name="Pursley I."/>
            <person name="Horton D.L."/>
            <person name="Alikhan N.-F."/>
            <person name="Baker D."/>
            <person name="Gharbi K."/>
            <person name="Hall N."/>
            <person name="Watson M."/>
            <person name="Adriaenssens E.M."/>
            <person name="Foster-Nyarko E."/>
            <person name="Jarju S."/>
            <person name="Secka A."/>
            <person name="Antonio M."/>
            <person name="Oren A."/>
            <person name="Chaudhuri R."/>
            <person name="La Ragione R.M."/>
            <person name="Hildebrand F."/>
            <person name="Pallen M.J."/>
        </authorList>
    </citation>
    <scope>NUCLEOTIDE SEQUENCE [LARGE SCALE GENOMIC DNA]</scope>
    <source>
        <strain evidence="2 3">Sa1BUA13</strain>
    </source>
</reference>
<proteinExistence type="inferred from homology"/>
<dbReference type="InterPro" id="IPR050259">
    <property type="entry name" value="SDR"/>
</dbReference>
<evidence type="ECO:0000313" key="2">
    <source>
        <dbReference type="EMBL" id="MBD8014951.1"/>
    </source>
</evidence>
<evidence type="ECO:0000313" key="3">
    <source>
        <dbReference type="Proteomes" id="UP000658980"/>
    </source>
</evidence>
<protein>
    <submittedName>
        <fullName evidence="2">Glucose 1-dehydrogenase</fullName>
        <ecNumber evidence="2">1.1.1.47</ecNumber>
    </submittedName>
</protein>
<dbReference type="Gene3D" id="3.40.50.720">
    <property type="entry name" value="NAD(P)-binding Rossmann-like Domain"/>
    <property type="match status" value="1"/>
</dbReference>
<dbReference type="Proteomes" id="UP000658980">
    <property type="component" value="Unassembled WGS sequence"/>
</dbReference>
<dbReference type="EMBL" id="JACSPU010000003">
    <property type="protein sequence ID" value="MBD8014951.1"/>
    <property type="molecule type" value="Genomic_DNA"/>
</dbReference>
<dbReference type="PANTHER" id="PTHR42879:SF2">
    <property type="entry name" value="3-OXOACYL-[ACYL-CARRIER-PROTEIN] REDUCTASE FABG"/>
    <property type="match status" value="1"/>
</dbReference>
<dbReference type="RefSeq" id="WP_191715181.1">
    <property type="nucleotide sequence ID" value="NZ_JACSPU010000003.1"/>
</dbReference>
<dbReference type="InterPro" id="IPR020904">
    <property type="entry name" value="Sc_DH/Rdtase_CS"/>
</dbReference>
<keyword evidence="2" id="KW-0560">Oxidoreductase</keyword>
<dbReference type="PRINTS" id="PR00081">
    <property type="entry name" value="GDHRDH"/>
</dbReference>
<evidence type="ECO:0000256" key="1">
    <source>
        <dbReference type="ARBA" id="ARBA00006484"/>
    </source>
</evidence>
<name>A0ABR8WDW9_9BACL</name>
<dbReference type="GO" id="GO:0047936">
    <property type="term" value="F:glucose 1-dehydrogenase [NAD(P)+] activity"/>
    <property type="evidence" value="ECO:0007669"/>
    <property type="project" value="UniProtKB-EC"/>
</dbReference>
<comment type="similarity">
    <text evidence="1">Belongs to the short-chain dehydrogenases/reductases (SDR) family.</text>
</comment>
<dbReference type="PANTHER" id="PTHR42879">
    <property type="entry name" value="3-OXOACYL-(ACYL-CARRIER-PROTEIN) REDUCTASE"/>
    <property type="match status" value="1"/>
</dbReference>
<dbReference type="PROSITE" id="PS00061">
    <property type="entry name" value="ADH_SHORT"/>
    <property type="match status" value="1"/>
</dbReference>